<evidence type="ECO:0000259" key="2">
    <source>
        <dbReference type="Pfam" id="PF11412"/>
    </source>
</evidence>
<protein>
    <submittedName>
        <fullName evidence="3">Protein-disulfide reductase DsbD family protein</fullName>
    </submittedName>
</protein>
<feature type="chain" id="PRO_5040854324" evidence="1">
    <location>
        <begin position="21"/>
        <end position="265"/>
    </location>
</feature>
<keyword evidence="1" id="KW-0732">Signal</keyword>
<proteinExistence type="predicted"/>
<dbReference type="Pfam" id="PF11412">
    <property type="entry name" value="DsbD_N"/>
    <property type="match status" value="1"/>
</dbReference>
<name>A0A9X2XBU5_9HYPH</name>
<accession>A0A9X2XBU5</accession>
<sequence length="265" mass="27690">MLRTFVSLICILSPALPAAAASSTWVKSGGGAVRIVTSGLSDKEGLLRGAIEIRLEPGWKTYWRDPGEAGIPPRLHLSAASDASAAELLFPPPERISNPYATWAGYSRPVSFPVLFRLGTPRSAGIIEGTLFVGVCETICVPVEAPFSFDAGADPDNPQDAMVVTAAFAELPAPASEDFRISAVSQEEGHLVFQSRLPEDAAEASLFLAAPEGLRVGPPEIVSKKDGAATFSASLLSPLPSGAVEIDYTLTADGDAVAGTVTLRE</sequence>
<organism evidence="3 4">
    <name type="scientific">Chelativorans petroleitrophicus</name>
    <dbReference type="NCBI Taxonomy" id="2975484"/>
    <lineage>
        <taxon>Bacteria</taxon>
        <taxon>Pseudomonadati</taxon>
        <taxon>Pseudomonadota</taxon>
        <taxon>Alphaproteobacteria</taxon>
        <taxon>Hyphomicrobiales</taxon>
        <taxon>Phyllobacteriaceae</taxon>
        <taxon>Chelativorans</taxon>
    </lineage>
</organism>
<reference evidence="3" key="1">
    <citation type="submission" date="2022-08" db="EMBL/GenBank/DDBJ databases">
        <title>Chelativorans sichuanense sp. nov., a paraffin oil-degrading bacterium isolated from a mixture of oil-based drill cuttings and paddy soil.</title>
        <authorList>
            <person name="Yu J."/>
            <person name="Liu H."/>
            <person name="Chen Q."/>
        </authorList>
    </citation>
    <scope>NUCLEOTIDE SEQUENCE</scope>
    <source>
        <strain evidence="3">SCAU 2101</strain>
    </source>
</reference>
<dbReference type="InterPro" id="IPR028250">
    <property type="entry name" value="DsbDN"/>
</dbReference>
<dbReference type="EMBL" id="JAODNV010000015">
    <property type="protein sequence ID" value="MCT8991442.1"/>
    <property type="molecule type" value="Genomic_DNA"/>
</dbReference>
<evidence type="ECO:0000313" key="4">
    <source>
        <dbReference type="Proteomes" id="UP001149009"/>
    </source>
</evidence>
<feature type="domain" description="Thiol:disulfide interchange protein DsbD N-terminal" evidence="2">
    <location>
        <begin position="49"/>
        <end position="147"/>
    </location>
</feature>
<dbReference type="RefSeq" id="WP_261516363.1">
    <property type="nucleotide sequence ID" value="NZ_JAODNV010000015.1"/>
</dbReference>
<evidence type="ECO:0000256" key="1">
    <source>
        <dbReference type="SAM" id="SignalP"/>
    </source>
</evidence>
<feature type="signal peptide" evidence="1">
    <location>
        <begin position="1"/>
        <end position="20"/>
    </location>
</feature>
<dbReference type="AlphaFoldDB" id="A0A9X2XBU5"/>
<keyword evidence="4" id="KW-1185">Reference proteome</keyword>
<dbReference type="Proteomes" id="UP001149009">
    <property type="component" value="Unassembled WGS sequence"/>
</dbReference>
<evidence type="ECO:0000313" key="3">
    <source>
        <dbReference type="EMBL" id="MCT8991442.1"/>
    </source>
</evidence>
<comment type="caution">
    <text evidence="3">The sequence shown here is derived from an EMBL/GenBank/DDBJ whole genome shotgun (WGS) entry which is preliminary data.</text>
</comment>
<gene>
    <name evidence="3" type="ORF">NYR54_14245</name>
</gene>